<feature type="signal peptide" evidence="1">
    <location>
        <begin position="1"/>
        <end position="19"/>
    </location>
</feature>
<reference evidence="2 3" key="1">
    <citation type="submission" date="2024-06" db="EMBL/GenBank/DDBJ databases">
        <title>Complete genome of Phlyctema vagabunda strain 19-DSS-EL-015.</title>
        <authorList>
            <person name="Fiorenzani C."/>
        </authorList>
    </citation>
    <scope>NUCLEOTIDE SEQUENCE [LARGE SCALE GENOMIC DNA]</scope>
    <source>
        <strain evidence="2 3">19-DSS-EL-015</strain>
    </source>
</reference>
<organism evidence="2 3">
    <name type="scientific">Phlyctema vagabunda</name>
    <dbReference type="NCBI Taxonomy" id="108571"/>
    <lineage>
        <taxon>Eukaryota</taxon>
        <taxon>Fungi</taxon>
        <taxon>Dikarya</taxon>
        <taxon>Ascomycota</taxon>
        <taxon>Pezizomycotina</taxon>
        <taxon>Leotiomycetes</taxon>
        <taxon>Helotiales</taxon>
        <taxon>Dermateaceae</taxon>
        <taxon>Phlyctema</taxon>
    </lineage>
</organism>
<gene>
    <name evidence="2" type="ORF">PVAG01_08138</name>
</gene>
<dbReference type="EMBL" id="JBFCZG010000007">
    <property type="protein sequence ID" value="KAL3419640.1"/>
    <property type="molecule type" value="Genomic_DNA"/>
</dbReference>
<dbReference type="CDD" id="cd11577">
    <property type="entry name" value="GH71"/>
    <property type="match status" value="1"/>
</dbReference>
<keyword evidence="1" id="KW-0732">Signal</keyword>
<comment type="caution">
    <text evidence="2">The sequence shown here is derived from an EMBL/GenBank/DDBJ whole genome shotgun (WGS) entry which is preliminary data.</text>
</comment>
<dbReference type="Gene3D" id="3.20.20.80">
    <property type="entry name" value="Glycosidases"/>
    <property type="match status" value="1"/>
</dbReference>
<evidence type="ECO:0000313" key="3">
    <source>
        <dbReference type="Proteomes" id="UP001629113"/>
    </source>
</evidence>
<proteinExistence type="predicted"/>
<feature type="chain" id="PRO_5045833838" evidence="1">
    <location>
        <begin position="20"/>
        <end position="472"/>
    </location>
</feature>
<dbReference type="Proteomes" id="UP001629113">
    <property type="component" value="Unassembled WGS sequence"/>
</dbReference>
<evidence type="ECO:0000256" key="1">
    <source>
        <dbReference type="SAM" id="SignalP"/>
    </source>
</evidence>
<sequence>MRLFHALLLAVQLCRLAQAKAVFAHYMVGNITDEHAHQDVDDAIAMGLDAFSLNIGYPQASHVYPALASLFGYTAYLNSLGTNFKLFISMDLWAAGAIKHADGTSVNAFDYGDLFAEFKDNAAYYRGPNGHPFVTTFSDGGMNNDSLLGFRKQVFQDNVYFVPDLDHTEGFNTSHPYWWDYWGPTFEGVTAWEMAWMSRDGYGGLYVGDVDLDTQVIEGSELGPGTKAHGKSYMMPLSTLQYKDAYATNVYRPGGLNLIKRMENILKMPTQPDFVQLITWNDGPESHYIGNLWPEQNTDAEPNVYMRPGKASHTAWQPLISSWIAAYKNGVTSRDQFALPPGTVDLQNAVGAIWYKTILQSVDCNGASPPSGFSSGTDTVAWAVVVDGVGSYRIRYGSQSADLAVGLNSGEWPATAGSVRFEIVDSLGTLMYVANSGACISDFCVDGIYNMNVQVAGFSSPSMEDTECAVQL</sequence>
<protein>
    <submittedName>
        <fullName evidence="2">Glucan endo-alpha-glucosidase agn1</fullName>
    </submittedName>
</protein>
<dbReference type="Pfam" id="PF03659">
    <property type="entry name" value="Glyco_hydro_71"/>
    <property type="match status" value="1"/>
</dbReference>
<evidence type="ECO:0000313" key="2">
    <source>
        <dbReference type="EMBL" id="KAL3419640.1"/>
    </source>
</evidence>
<accession>A0ABR4P8M6</accession>
<dbReference type="InterPro" id="IPR005197">
    <property type="entry name" value="Glyco_hydro_71"/>
</dbReference>
<name>A0ABR4P8M6_9HELO</name>
<keyword evidence="3" id="KW-1185">Reference proteome</keyword>